<feature type="domain" description="Phytochrome chromophore attachment site" evidence="5">
    <location>
        <begin position="399"/>
        <end position="535"/>
    </location>
</feature>
<dbReference type="Gene3D" id="3.30.450.40">
    <property type="match status" value="4"/>
</dbReference>
<dbReference type="SUPFAM" id="SSF55781">
    <property type="entry name" value="GAF domain-like"/>
    <property type="match status" value="3"/>
</dbReference>
<dbReference type="InterPro" id="IPR004089">
    <property type="entry name" value="MCPsignal_dom"/>
</dbReference>
<keyword evidence="2" id="KW-0175">Coiled coil</keyword>
<dbReference type="PROSITE" id="PS50046">
    <property type="entry name" value="PHYTOCHROME_2"/>
    <property type="match status" value="3"/>
</dbReference>
<dbReference type="Proteomes" id="UP000031532">
    <property type="component" value="Unassembled WGS sequence"/>
</dbReference>
<evidence type="ECO:0000259" key="5">
    <source>
        <dbReference type="PROSITE" id="PS50046"/>
    </source>
</evidence>
<dbReference type="GO" id="GO:0005524">
    <property type="term" value="F:ATP binding"/>
    <property type="evidence" value="ECO:0007669"/>
    <property type="project" value="UniProtKB-KW"/>
</dbReference>
<dbReference type="GO" id="GO:0046872">
    <property type="term" value="F:metal ion binding"/>
    <property type="evidence" value="ECO:0007669"/>
    <property type="project" value="UniProtKB-KW"/>
</dbReference>
<gene>
    <name evidence="7" type="ORF">QH73_0016610</name>
</gene>
<feature type="transmembrane region" description="Helical" evidence="4">
    <location>
        <begin position="108"/>
        <end position="130"/>
    </location>
</feature>
<dbReference type="EMBL" id="JTJC03000004">
    <property type="protein sequence ID" value="NHC36247.1"/>
    <property type="molecule type" value="Genomic_DNA"/>
</dbReference>
<dbReference type="SMART" id="SM00065">
    <property type="entry name" value="GAF"/>
    <property type="match status" value="3"/>
</dbReference>
<evidence type="ECO:0000313" key="8">
    <source>
        <dbReference type="Proteomes" id="UP000031532"/>
    </source>
</evidence>
<feature type="domain" description="Phytochrome chromophore attachment site" evidence="5">
    <location>
        <begin position="571"/>
        <end position="707"/>
    </location>
</feature>
<evidence type="ECO:0000256" key="3">
    <source>
        <dbReference type="SAM" id="MobiDB-lite"/>
    </source>
</evidence>
<dbReference type="GO" id="GO:0038199">
    <property type="term" value="F:ethylene receptor activity"/>
    <property type="evidence" value="ECO:0007669"/>
    <property type="project" value="TreeGrafter"/>
</dbReference>
<proteinExistence type="predicted"/>
<reference evidence="7 8" key="1">
    <citation type="journal article" date="2015" name="Genome Announc.">
        <title>Draft Genome Sequence of the Terrestrial Cyanobacterium Scytonema millei VB511283, Isolated from Eastern India.</title>
        <authorList>
            <person name="Sen D."/>
            <person name="Chandrababunaidu M.M."/>
            <person name="Singh D."/>
            <person name="Sanghi N."/>
            <person name="Ghorai A."/>
            <person name="Mishra G.P."/>
            <person name="Madduluri M."/>
            <person name="Adhikary S.P."/>
            <person name="Tripathy S."/>
        </authorList>
    </citation>
    <scope>NUCLEOTIDE SEQUENCE [LARGE SCALE GENOMIC DNA]</scope>
    <source>
        <strain evidence="7 8">VB511283</strain>
    </source>
</reference>
<dbReference type="PANTHER" id="PTHR24423">
    <property type="entry name" value="TWO-COMPONENT SENSOR HISTIDINE KINASE"/>
    <property type="match status" value="1"/>
</dbReference>
<dbReference type="InterPro" id="IPR003018">
    <property type="entry name" value="GAF"/>
</dbReference>
<feature type="coiled-coil region" evidence="2">
    <location>
        <begin position="725"/>
        <end position="752"/>
    </location>
</feature>
<keyword evidence="8" id="KW-1185">Reference proteome</keyword>
<evidence type="ECO:0000256" key="2">
    <source>
        <dbReference type="SAM" id="Coils"/>
    </source>
</evidence>
<keyword evidence="1" id="KW-0807">Transducer</keyword>
<dbReference type="GO" id="GO:0004672">
    <property type="term" value="F:protein kinase activity"/>
    <property type="evidence" value="ECO:0007669"/>
    <property type="project" value="UniProtKB-ARBA"/>
</dbReference>
<feature type="domain" description="Methyl-accepting transducer" evidence="6">
    <location>
        <begin position="742"/>
        <end position="981"/>
    </location>
</feature>
<feature type="region of interest" description="Disordered" evidence="3">
    <location>
        <begin position="1"/>
        <end position="36"/>
    </location>
</feature>
<dbReference type="RefSeq" id="WP_039717075.1">
    <property type="nucleotide sequence ID" value="NZ_JTJC03000004.1"/>
</dbReference>
<accession>A0A9X5E6R4</accession>
<feature type="domain" description="Phytochrome chromophore attachment site" evidence="5">
    <location>
        <begin position="207"/>
        <end position="363"/>
    </location>
</feature>
<dbReference type="Pfam" id="PF01590">
    <property type="entry name" value="GAF"/>
    <property type="match status" value="3"/>
</dbReference>
<feature type="transmembrane region" description="Helical" evidence="4">
    <location>
        <begin position="53"/>
        <end position="74"/>
    </location>
</feature>
<dbReference type="OrthoDB" id="419276at2"/>
<dbReference type="GO" id="GO:0016020">
    <property type="term" value="C:membrane"/>
    <property type="evidence" value="ECO:0007669"/>
    <property type="project" value="InterPro"/>
</dbReference>
<evidence type="ECO:0000313" key="7">
    <source>
        <dbReference type="EMBL" id="NHC36247.1"/>
    </source>
</evidence>
<dbReference type="PROSITE" id="PS50111">
    <property type="entry name" value="CHEMOTAXIS_TRANSDUC_2"/>
    <property type="match status" value="1"/>
</dbReference>
<dbReference type="InterPro" id="IPR029016">
    <property type="entry name" value="GAF-like_dom_sf"/>
</dbReference>
<name>A0A9X5E6R4_9CYAN</name>
<feature type="compositionally biased region" description="Polar residues" evidence="3">
    <location>
        <begin position="1"/>
        <end position="26"/>
    </location>
</feature>
<sequence>MPKTQDPSSQSKNGKANSSTTLGTDSHQGDLKKSNVVRPIQQMRSWNLKLKTTIAAVVASALPALVVGTTNYLGTQAIHKQVTQARQQNLTELTTTENALQRQLQSQVLETGLIAAWAAAIAIFLVHRAIRPVLDATAVSTKLVNRLSQEDRDARDRVAGQDELVALESNISAIEQQLPKLLWQQEAEAERARILMKIAHQIGESLSEADVLRTTVEEVRKAFKADRIVIFRFDRDRKNSELRIPNSEFRIPNSLDWDGAFVEESVASSYPKMLWATIDTNFFQGENIELYRHGRVQAIDNIYQADFSDARIGLLERFAIASQLSAPIIKDNRLYGLLIANQCKQSRSWQHSEIDLIAHVATQVGFALKHADLLEQIDTKAKQAKLSIDITRRIRASLNEEDILKTTVEEVRKAMKTDRVIVYGFDFNWYGTVIAESVVPGFPKAMWAQIQDPCFAEDYVDKYQQGRVNAIEDIYAANLSECYLQQLEPFAVKANLVAPILKDDRLFGLLIAHECAKTRHWQQWEIDLFTQLAAQVGFALDHARLLQRIDAEGSRSQLLAQVTRRIRASLNEEDILKTTVEEVRKAIKTDRLLVYGFDADWYGTVIAESVLPGFPKAMWAQIQDPCFAQGYVEKYQQGRVNAIDDIYAADLSECYLQQLEPFAVRANLVAPILKDDRLFGLLIAHECAKPRHWQQWEIDLFTQLATQVGFALDHARLLDRIDRAYQTATATSQEERQQKERLQRQISELLRSSQTSVKTLSQEAIAQMDSVTLAYDRVQAVAQVTEKIVATVQAAERQIQPAKPTVETGEGIVEQTINTIVATQTAIFEVTQKLDRLDRSTQKLPQAIEIIGQVMYQLQLQAMNIKFAVSRTTNGDNSEFVPIAEKLLASIGQLETEFTQMKLLVANVQADTKEAAIAIEGTEQAIVKRQVIEETQQKLNQIAAFSAQTISFFERVSQIAASQTQASAAANQAILQAANIASKTSERSMAMAESLTKLAAATQEL</sequence>
<dbReference type="Gene3D" id="1.10.287.950">
    <property type="entry name" value="Methyl-accepting chemotaxis protein"/>
    <property type="match status" value="1"/>
</dbReference>
<dbReference type="AlphaFoldDB" id="A0A9X5E6R4"/>
<comment type="caution">
    <text evidence="7">The sequence shown here is derived from an EMBL/GenBank/DDBJ whole genome shotgun (WGS) entry which is preliminary data.</text>
</comment>
<evidence type="ECO:0000259" key="6">
    <source>
        <dbReference type="PROSITE" id="PS50111"/>
    </source>
</evidence>
<dbReference type="GO" id="GO:0051740">
    <property type="term" value="F:ethylene binding"/>
    <property type="evidence" value="ECO:0007669"/>
    <property type="project" value="TreeGrafter"/>
</dbReference>
<evidence type="ECO:0000256" key="1">
    <source>
        <dbReference type="PROSITE-ProRule" id="PRU00284"/>
    </source>
</evidence>
<dbReference type="InterPro" id="IPR016132">
    <property type="entry name" value="Phyto_chromo_attachment"/>
</dbReference>
<keyword evidence="4" id="KW-1133">Transmembrane helix</keyword>
<dbReference type="SUPFAM" id="SSF58104">
    <property type="entry name" value="Methyl-accepting chemotaxis protein (MCP) signaling domain"/>
    <property type="match status" value="1"/>
</dbReference>
<keyword evidence="4" id="KW-0472">Membrane</keyword>
<evidence type="ECO:0000256" key="4">
    <source>
        <dbReference type="SAM" id="Phobius"/>
    </source>
</evidence>
<protein>
    <submittedName>
        <fullName evidence="7">GAF domain-containing protein</fullName>
    </submittedName>
</protein>
<organism evidence="7 8">
    <name type="scientific">Scytonema millei VB511283</name>
    <dbReference type="NCBI Taxonomy" id="1245923"/>
    <lineage>
        <taxon>Bacteria</taxon>
        <taxon>Bacillati</taxon>
        <taxon>Cyanobacteriota</taxon>
        <taxon>Cyanophyceae</taxon>
        <taxon>Nostocales</taxon>
        <taxon>Scytonemataceae</taxon>
        <taxon>Scytonema</taxon>
    </lineage>
</organism>
<keyword evidence="4" id="KW-0812">Transmembrane</keyword>